<evidence type="ECO:0000256" key="8">
    <source>
        <dbReference type="ARBA" id="ARBA00023136"/>
    </source>
</evidence>
<evidence type="ECO:0000313" key="17">
    <source>
        <dbReference type="EMBL" id="GAA4959553.1"/>
    </source>
</evidence>
<evidence type="ECO:0000256" key="15">
    <source>
        <dbReference type="SAM" id="Phobius"/>
    </source>
</evidence>
<keyword evidence="8 15" id="KW-0472">Membrane</keyword>
<dbReference type="InterPro" id="IPR001173">
    <property type="entry name" value="Glyco_trans_2-like"/>
</dbReference>
<evidence type="ECO:0000256" key="11">
    <source>
        <dbReference type="ARBA" id="ARBA00042148"/>
    </source>
</evidence>
<keyword evidence="5" id="KW-1003">Cell membrane</keyword>
<comment type="caution">
    <text evidence="17">The sequence shown here is derived from an EMBL/GenBank/DDBJ whole genome shotgun (WGS) entry which is preliminary data.</text>
</comment>
<keyword evidence="18" id="KW-1185">Reference proteome</keyword>
<evidence type="ECO:0000256" key="2">
    <source>
        <dbReference type="ARBA" id="ARBA00004698"/>
    </source>
</evidence>
<feature type="domain" description="Glycosyltransferase 2-like" evidence="16">
    <location>
        <begin position="74"/>
        <end position="248"/>
    </location>
</feature>
<feature type="transmembrane region" description="Helical" evidence="15">
    <location>
        <begin position="359"/>
        <end position="383"/>
    </location>
</feature>
<dbReference type="Gene3D" id="3.90.550.10">
    <property type="entry name" value="Spore Coat Polysaccharide Biosynthesis Protein SpsA, Chain A"/>
    <property type="match status" value="1"/>
</dbReference>
<dbReference type="Proteomes" id="UP001500466">
    <property type="component" value="Unassembled WGS sequence"/>
</dbReference>
<evidence type="ECO:0000256" key="13">
    <source>
        <dbReference type="ARBA" id="ARBA00047709"/>
    </source>
</evidence>
<feature type="transmembrane region" description="Helical" evidence="15">
    <location>
        <begin position="328"/>
        <end position="353"/>
    </location>
</feature>
<dbReference type="SUPFAM" id="SSF53448">
    <property type="entry name" value="Nucleotide-diphospho-sugar transferases"/>
    <property type="match status" value="1"/>
</dbReference>
<comment type="function">
    <text evidence="9">Glycosaminoglycan synthesis. The hyaluronic acid capsule is involved in the pathogenicity of group A Streptococci; it may be the major virulence determinant.</text>
</comment>
<name>A0ABP9H547_9ACTN</name>
<organism evidence="17 18">
    <name type="scientific">Yinghuangia aomiensis</name>
    <dbReference type="NCBI Taxonomy" id="676205"/>
    <lineage>
        <taxon>Bacteria</taxon>
        <taxon>Bacillati</taxon>
        <taxon>Actinomycetota</taxon>
        <taxon>Actinomycetes</taxon>
        <taxon>Kitasatosporales</taxon>
        <taxon>Streptomycetaceae</taxon>
        <taxon>Yinghuangia</taxon>
    </lineage>
</organism>
<evidence type="ECO:0000256" key="4">
    <source>
        <dbReference type="ARBA" id="ARBA00012207"/>
    </source>
</evidence>
<keyword evidence="7" id="KW-0808">Transferase</keyword>
<keyword evidence="6" id="KW-0328">Glycosyltransferase</keyword>
<evidence type="ECO:0000256" key="10">
    <source>
        <dbReference type="ARBA" id="ARBA00040508"/>
    </source>
</evidence>
<feature type="transmembrane region" description="Helical" evidence="15">
    <location>
        <begin position="395"/>
        <end position="412"/>
    </location>
</feature>
<sequence>MGVLPCAAFTAWGLAHAVAVLSGLGHGEMSGVLAMPWLVSFFLLWWVPVSWLERPRRPASAAGQADVDALTVTVQVPVYNEDPGALRACLHSVLVQSRQVARVRVVDDGSVHPDGTPMDYADVRAELFERAAAIGVEVTWDRTVNRGKRHAQMYVLADDDADIFVTLDSDSVLDAEAVAEGLKPFADPGVQSVAGQVVVLNHDANALTRLINLLYLPFTRGLRSAQSVLRRVTINSGTLAFYRADVVRNAAGAYENEQFRGRPMQMNDDSMLTFYALLAGDTVHQPSSLVFTLAPERFRHYMRQQMRWMRGTTVRHLWWLRYMPANGVVFWSTVGEYLHLVLGITIPAVLIVVPEYRAHLGTVAVLALAIGVAMSYLTALRLFTVTRTDMTGTQTALLFAAAPIAALWRAVLLRPVYWYAMATCTRISRWGTRDGVEVRL</sequence>
<evidence type="ECO:0000256" key="7">
    <source>
        <dbReference type="ARBA" id="ARBA00022679"/>
    </source>
</evidence>
<reference evidence="18" key="1">
    <citation type="journal article" date="2019" name="Int. J. Syst. Evol. Microbiol.">
        <title>The Global Catalogue of Microorganisms (GCM) 10K type strain sequencing project: providing services to taxonomists for standard genome sequencing and annotation.</title>
        <authorList>
            <consortium name="The Broad Institute Genomics Platform"/>
            <consortium name="The Broad Institute Genome Sequencing Center for Infectious Disease"/>
            <person name="Wu L."/>
            <person name="Ma J."/>
        </authorList>
    </citation>
    <scope>NUCLEOTIDE SEQUENCE [LARGE SCALE GENOMIC DNA]</scope>
    <source>
        <strain evidence="18">JCM 17986</strain>
    </source>
</reference>
<evidence type="ECO:0000256" key="9">
    <source>
        <dbReference type="ARBA" id="ARBA00037408"/>
    </source>
</evidence>
<comment type="catalytic activity">
    <reaction evidence="14">
        <text>N-acetyl-beta-D-glucosaminyl-(1-&gt;4)-[hyaluronan](n) + UDP-alpha-D-glucuronate = [hyaluronan](n+1) + UDP + H(+)</text>
        <dbReference type="Rhea" id="RHEA:12528"/>
        <dbReference type="Rhea" id="RHEA-COMP:12585"/>
        <dbReference type="Rhea" id="RHEA-COMP:12587"/>
        <dbReference type="ChEBI" id="CHEBI:15378"/>
        <dbReference type="ChEBI" id="CHEBI:58052"/>
        <dbReference type="ChEBI" id="CHEBI:58223"/>
        <dbReference type="ChEBI" id="CHEBI:132153"/>
        <dbReference type="ChEBI" id="CHEBI:132154"/>
        <dbReference type="EC" id="2.4.1.212"/>
    </reaction>
</comment>
<gene>
    <name evidence="17" type="primary">hasA</name>
    <name evidence="17" type="ORF">GCM10023205_23210</name>
</gene>
<keyword evidence="15" id="KW-0812">Transmembrane</keyword>
<evidence type="ECO:0000256" key="5">
    <source>
        <dbReference type="ARBA" id="ARBA00022475"/>
    </source>
</evidence>
<comment type="subcellular location">
    <subcellularLocation>
        <location evidence="1">Cell membrane</location>
    </subcellularLocation>
</comment>
<evidence type="ECO:0000256" key="6">
    <source>
        <dbReference type="ARBA" id="ARBA00022676"/>
    </source>
</evidence>
<evidence type="ECO:0000256" key="1">
    <source>
        <dbReference type="ARBA" id="ARBA00004236"/>
    </source>
</evidence>
<evidence type="ECO:0000256" key="14">
    <source>
        <dbReference type="ARBA" id="ARBA00048168"/>
    </source>
</evidence>
<dbReference type="EMBL" id="BAABHS010000007">
    <property type="protein sequence ID" value="GAA4959553.1"/>
    <property type="molecule type" value="Genomic_DNA"/>
</dbReference>
<dbReference type="Pfam" id="PF00535">
    <property type="entry name" value="Glycos_transf_2"/>
    <property type="match status" value="1"/>
</dbReference>
<comment type="similarity">
    <text evidence="3">Belongs to the NodC/HAS family.</text>
</comment>
<proteinExistence type="inferred from homology"/>
<feature type="transmembrane region" description="Helical" evidence="15">
    <location>
        <begin position="29"/>
        <end position="47"/>
    </location>
</feature>
<comment type="pathway">
    <text evidence="2">Glycan biosynthesis; hyaluronan biosynthesis.</text>
</comment>
<dbReference type="PANTHER" id="PTHR22913:SF12">
    <property type="entry name" value="MANNURONAN SYNTHASE"/>
    <property type="match status" value="1"/>
</dbReference>
<evidence type="ECO:0000259" key="16">
    <source>
        <dbReference type="Pfam" id="PF00535"/>
    </source>
</evidence>
<keyword evidence="15" id="KW-1133">Transmembrane helix</keyword>
<comment type="catalytic activity">
    <reaction evidence="13">
        <text>[hyaluronan](n) + UDP-N-acetyl-alpha-D-glucosamine = N-acetyl-beta-D-glucosaminyl-(1-&gt;4)-[hyaluronan](n) + UDP + H(+)</text>
        <dbReference type="Rhea" id="RHEA:20465"/>
        <dbReference type="Rhea" id="RHEA-COMP:12583"/>
        <dbReference type="Rhea" id="RHEA-COMP:12585"/>
        <dbReference type="ChEBI" id="CHEBI:15378"/>
        <dbReference type="ChEBI" id="CHEBI:57705"/>
        <dbReference type="ChEBI" id="CHEBI:58223"/>
        <dbReference type="ChEBI" id="CHEBI:132153"/>
        <dbReference type="ChEBI" id="CHEBI:132154"/>
        <dbReference type="EC" id="2.4.1.212"/>
    </reaction>
</comment>
<evidence type="ECO:0000256" key="12">
    <source>
        <dbReference type="ARBA" id="ARBA00043237"/>
    </source>
</evidence>
<dbReference type="InterPro" id="IPR029044">
    <property type="entry name" value="Nucleotide-diphossugar_trans"/>
</dbReference>
<evidence type="ECO:0000313" key="18">
    <source>
        <dbReference type="Proteomes" id="UP001500466"/>
    </source>
</evidence>
<dbReference type="PANTHER" id="PTHR22913">
    <property type="entry name" value="HYALURONAN SYNTHASE"/>
    <property type="match status" value="1"/>
</dbReference>
<dbReference type="EC" id="2.4.1.212" evidence="4"/>
<protein>
    <recommendedName>
        <fullName evidence="10">Hyaluronan synthase</fullName>
        <ecNumber evidence="4">2.4.1.212</ecNumber>
    </recommendedName>
    <alternativeName>
        <fullName evidence="12">Hyaluronate synthase</fullName>
    </alternativeName>
    <alternativeName>
        <fullName evidence="11">Hyaluronic acid synthase</fullName>
    </alternativeName>
</protein>
<evidence type="ECO:0000256" key="3">
    <source>
        <dbReference type="ARBA" id="ARBA00006782"/>
    </source>
</evidence>
<accession>A0ABP9H547</accession>